<dbReference type="InterPro" id="IPR038014">
    <property type="entry name" value="Ies1"/>
</dbReference>
<dbReference type="GeneID" id="31012282"/>
<name>A0A1J9RRL0_9PEZI</name>
<comment type="caution">
    <text evidence="2">The sequence shown here is derived from an EMBL/GenBank/DDBJ whole genome shotgun (WGS) entry which is preliminary data.</text>
</comment>
<dbReference type="AlphaFoldDB" id="A0A1J9RRL0"/>
<dbReference type="GO" id="GO:0031011">
    <property type="term" value="C:Ino80 complex"/>
    <property type="evidence" value="ECO:0007669"/>
    <property type="project" value="InterPro"/>
</dbReference>
<evidence type="ECO:0000313" key="2">
    <source>
        <dbReference type="EMBL" id="OJD35171.1"/>
    </source>
</evidence>
<protein>
    <submittedName>
        <fullName evidence="2">Ino80 chromatin remodeling complex</fullName>
    </submittedName>
</protein>
<dbReference type="RefSeq" id="XP_020131431.1">
    <property type="nucleotide sequence ID" value="XM_020272023.1"/>
</dbReference>
<dbReference type="OrthoDB" id="5413003at2759"/>
<evidence type="ECO:0000256" key="1">
    <source>
        <dbReference type="SAM" id="MobiDB-lite"/>
    </source>
</evidence>
<evidence type="ECO:0000313" key="3">
    <source>
        <dbReference type="Proteomes" id="UP000183809"/>
    </source>
</evidence>
<feature type="compositionally biased region" description="Gly residues" evidence="1">
    <location>
        <begin position="798"/>
        <end position="818"/>
    </location>
</feature>
<feature type="region of interest" description="Disordered" evidence="1">
    <location>
        <begin position="793"/>
        <end position="921"/>
    </location>
</feature>
<feature type="region of interest" description="Disordered" evidence="1">
    <location>
        <begin position="603"/>
        <end position="630"/>
    </location>
</feature>
<reference evidence="2 3" key="1">
    <citation type="submission" date="2016-10" db="EMBL/GenBank/DDBJ databases">
        <title>Proteomics and genomics reveal pathogen-plant mechanisms compatible with a hemibiotrophic lifestyle of Diplodia corticola.</title>
        <authorList>
            <person name="Fernandes I."/>
            <person name="De Jonge R."/>
            <person name="Van De Peer Y."/>
            <person name="Devreese B."/>
            <person name="Alves A."/>
            <person name="Esteves A.C."/>
        </authorList>
    </citation>
    <scope>NUCLEOTIDE SEQUENCE [LARGE SCALE GENOMIC DNA]</scope>
    <source>
        <strain evidence="2 3">CBS 112549</strain>
    </source>
</reference>
<feature type="compositionally biased region" description="Low complexity" evidence="1">
    <location>
        <begin position="140"/>
        <end position="151"/>
    </location>
</feature>
<keyword evidence="3" id="KW-1185">Reference proteome</keyword>
<gene>
    <name evidence="2" type="ORF">BKCO1_19000226</name>
</gene>
<dbReference type="EMBL" id="MNUE01000019">
    <property type="protein sequence ID" value="OJD35171.1"/>
    <property type="molecule type" value="Genomic_DNA"/>
</dbReference>
<dbReference type="Proteomes" id="UP000183809">
    <property type="component" value="Unassembled WGS sequence"/>
</dbReference>
<proteinExistence type="predicted"/>
<dbReference type="PANTHER" id="PTHR37287:SF1">
    <property type="entry name" value="INO EIGHTY SUBUNIT 1"/>
    <property type="match status" value="1"/>
</dbReference>
<feature type="compositionally biased region" description="Acidic residues" evidence="1">
    <location>
        <begin position="894"/>
        <end position="921"/>
    </location>
</feature>
<feature type="region of interest" description="Disordered" evidence="1">
    <location>
        <begin position="64"/>
        <end position="156"/>
    </location>
</feature>
<feature type="compositionally biased region" description="Low complexity" evidence="1">
    <location>
        <begin position="828"/>
        <end position="837"/>
    </location>
</feature>
<sequence>MVELRESCIPVPPIPARSIVARRAHRTIRIAAPRSHGPVICTTDPRPALKSQLCRTKELWEAQRLKPIMSQPSTTPAPRADEPDPRNSLRHVLAADSPNQDMPDAPTPVKTEAGQPPAQDDPDSTDDPKSKPADEQPMYTATTTTTRRNANGSVSSVYSGNKIRHLKKEDGVPLWRKDIQYDFLRNVFDDQTRVFHKVSDGTDGHTFADIYLDAMAKSSKCSKILKDKLLTERAAAINMAMVCLLVNVGRMNTTLNFFPEMRAQLRTYHSIPSLQAHQDPNAYKQLQDAPRLKSILKGATEDTQQPSTIEEIKNASVPRTNPVNLIFVLAQYAPKISELHFFPPRDFFDLVMRSALSSESRAKAFLWLMWWYLESDFTEHDAMHNPFGQGQPGTSGDATGGMPIKTPPFKHLTEEEAALENVDTEEEKVFGEEKRKERITILATDMAPVVTGPKRGIKKGFTNNPVFSVASDDGSMTPGRDHQSPGPASFRSSGRAKAPLKALQADYGSDTDRTRSASPPSVAGYPPRITPNMRINNLLNDDGPSTPQPPQGKGPGRGNWGPRSKGTPSSVGGSARHPFKAHLDTASPSVALGGAGPHGFYLPLNGTDPSVNRKRPPTAHQMAVEQHRKKQVDYILDRKLRTQHREAERRRKREGTFSRAWKRLKLMPDGYDSEEEFYAAAALAAENGVLEHSPVRRPMLEATRLAGLTPIVGRLELDDCGEEMTHWARIFRQTGRRLDRWDGNPDAVPVKKRKDRAERDDEAAAAAAAAAASAPTPQHDLVWVGEDAAGTATPGTGAALGGGSRAAGRRGGGGGGASGRRKRAGVPSSVADSTVADASERGDGDSVADLPLGDGGGRESSAVPTMEEEDMDDVDDSIVVGGVPPRPAAAAVLADDEMEVEDDGDAAEGEESEEDEEMGGA</sequence>
<dbReference type="STRING" id="236234.A0A1J9RRL0"/>
<organism evidence="2 3">
    <name type="scientific">Diplodia corticola</name>
    <dbReference type="NCBI Taxonomy" id="236234"/>
    <lineage>
        <taxon>Eukaryota</taxon>
        <taxon>Fungi</taxon>
        <taxon>Dikarya</taxon>
        <taxon>Ascomycota</taxon>
        <taxon>Pezizomycotina</taxon>
        <taxon>Dothideomycetes</taxon>
        <taxon>Dothideomycetes incertae sedis</taxon>
        <taxon>Botryosphaeriales</taxon>
        <taxon>Botryosphaeriaceae</taxon>
        <taxon>Diplodia</taxon>
    </lineage>
</organism>
<feature type="compositionally biased region" description="Low complexity" evidence="1">
    <location>
        <begin position="879"/>
        <end position="893"/>
    </location>
</feature>
<feature type="region of interest" description="Disordered" evidence="1">
    <location>
        <begin position="454"/>
        <end position="580"/>
    </location>
</feature>
<feature type="compositionally biased region" description="Acidic residues" evidence="1">
    <location>
        <begin position="866"/>
        <end position="876"/>
    </location>
</feature>
<accession>A0A1J9RRL0</accession>
<dbReference type="PANTHER" id="PTHR37287">
    <property type="entry name" value="INO EIGHTY SUBUNIT 1"/>
    <property type="match status" value="1"/>
</dbReference>